<dbReference type="AlphaFoldDB" id="A0A967KF96"/>
<accession>A0A967KF96</accession>
<proteinExistence type="predicted"/>
<name>A0A967KF96_9PROT</name>
<dbReference type="RefSeq" id="WP_167231478.1">
    <property type="nucleotide sequence ID" value="NZ_JAAQPH010000039.1"/>
</dbReference>
<keyword evidence="3" id="KW-1185">Reference proteome</keyword>
<gene>
    <name evidence="2" type="ORF">HBA54_27360</name>
</gene>
<organism evidence="2 3">
    <name type="scientific">Pelagibius litoralis</name>
    <dbReference type="NCBI Taxonomy" id="374515"/>
    <lineage>
        <taxon>Bacteria</taxon>
        <taxon>Pseudomonadati</taxon>
        <taxon>Pseudomonadota</taxon>
        <taxon>Alphaproteobacteria</taxon>
        <taxon>Rhodospirillales</taxon>
        <taxon>Rhodovibrionaceae</taxon>
        <taxon>Pelagibius</taxon>
    </lineage>
</organism>
<dbReference type="EMBL" id="JAAQPH010000039">
    <property type="protein sequence ID" value="NIA72314.1"/>
    <property type="molecule type" value="Genomic_DNA"/>
</dbReference>
<evidence type="ECO:0000313" key="2">
    <source>
        <dbReference type="EMBL" id="NIA72314.1"/>
    </source>
</evidence>
<protein>
    <submittedName>
        <fullName evidence="2">Uncharacterized protein</fullName>
    </submittedName>
</protein>
<evidence type="ECO:0000256" key="1">
    <source>
        <dbReference type="SAM" id="MobiDB-lite"/>
    </source>
</evidence>
<evidence type="ECO:0000313" key="3">
    <source>
        <dbReference type="Proteomes" id="UP000761264"/>
    </source>
</evidence>
<sequence length="52" mass="5517">MAEKAKPSIEKKTCGLSQSASEETDDLGIEELPAFDLALMQTCGDGDSDPGW</sequence>
<dbReference type="Proteomes" id="UP000761264">
    <property type="component" value="Unassembled WGS sequence"/>
</dbReference>
<comment type="caution">
    <text evidence="2">The sequence shown here is derived from an EMBL/GenBank/DDBJ whole genome shotgun (WGS) entry which is preliminary data.</text>
</comment>
<feature type="compositionally biased region" description="Basic and acidic residues" evidence="1">
    <location>
        <begin position="1"/>
        <end position="13"/>
    </location>
</feature>
<feature type="region of interest" description="Disordered" evidence="1">
    <location>
        <begin position="1"/>
        <end position="25"/>
    </location>
</feature>
<reference evidence="2" key="1">
    <citation type="submission" date="2020-03" db="EMBL/GenBank/DDBJ databases">
        <title>Genome of Pelagibius litoralis DSM 21314T.</title>
        <authorList>
            <person name="Wang G."/>
        </authorList>
    </citation>
    <scope>NUCLEOTIDE SEQUENCE</scope>
    <source>
        <strain evidence="2">DSM 21314</strain>
    </source>
</reference>